<dbReference type="CDD" id="cd09597">
    <property type="entry name" value="M4_TLP"/>
    <property type="match status" value="1"/>
</dbReference>
<dbReference type="InterPro" id="IPR036116">
    <property type="entry name" value="FN3_sf"/>
</dbReference>
<accession>A0A7X8XTW2</accession>
<dbReference type="Gene3D" id="2.60.40.10">
    <property type="entry name" value="Immunoglobulins"/>
    <property type="match status" value="1"/>
</dbReference>
<gene>
    <name evidence="11" type="ORF">HGP29_01180</name>
</gene>
<keyword evidence="7" id="KW-0482">Metalloprotease</keyword>
<dbReference type="Pfam" id="PF01447">
    <property type="entry name" value="Peptidase_M4"/>
    <property type="match status" value="1"/>
</dbReference>
<dbReference type="InterPro" id="IPR001570">
    <property type="entry name" value="Peptidase_M4_C_domain"/>
</dbReference>
<dbReference type="PANTHER" id="PTHR33794">
    <property type="entry name" value="BACILLOLYSIN"/>
    <property type="match status" value="1"/>
</dbReference>
<dbReference type="InterPro" id="IPR003961">
    <property type="entry name" value="FN3_dom"/>
</dbReference>
<dbReference type="EMBL" id="JABAIL010000001">
    <property type="protein sequence ID" value="NLR89792.1"/>
    <property type="molecule type" value="Genomic_DNA"/>
</dbReference>
<comment type="caution">
    <text evidence="11">The sequence shown here is derived from an EMBL/GenBank/DDBJ whole genome shotgun (WGS) entry which is preliminary data.</text>
</comment>
<dbReference type="Proteomes" id="UP000585050">
    <property type="component" value="Unassembled WGS sequence"/>
</dbReference>
<dbReference type="InterPro" id="IPR013783">
    <property type="entry name" value="Ig-like_fold"/>
</dbReference>
<evidence type="ECO:0000256" key="2">
    <source>
        <dbReference type="ARBA" id="ARBA00022670"/>
    </source>
</evidence>
<dbReference type="NCBIfam" id="TIGR04183">
    <property type="entry name" value="Por_Secre_tail"/>
    <property type="match status" value="1"/>
</dbReference>
<sequence length="1043" mass="113862">MKTQLLSVILIGIITVSSYAQELISFDQSNGRKTISLQQTENVLRQKLQLKTATSFRQVDTKVDALGISHRRFQEFYQNVKVEYGGYTLNFKGEKPLSIVHHVTSIALETIEPSISEEEALSLAIKNVGASKYMWQMPNQEQMAKKMTNGKLATFYPKGELVIVPNYEATDRETRLKPVLAYKFDIYAEEPVSRSYIYVDVKTGDIVHINPIIKHAEANGSLSTRYSGSRASKTDSYNGSYRLRDYTRGNGIETYDMNTGTNYNSAVDFTDNDNNWSSSEWNNSQKDNAALDAHWGAQMTYDYFIASHNRNSWDGNGATIKSYVHYDKAYDNAFWNGSVMTYGDGSDTYFDALTSLDVAAHEIGHAICETTANLVYQRESGALNEGFSDIWAACVEQYAAPEKDIWLIGEDIERRSTSQALRSMSDPNSEGQPDTYGGSYWKNPNCGTPTQSNDYCGVHTNSGVLNHWFYILTVGKTGSNDIGSSYSVSAIGIEKAAKIAYRTEAVYLSSTSTFADARTFSIQSAIDLYGSGSNEVVQTTNAWYAVGVGSEYGTIAYCASKGNDASYEWIANVTVADLVNTTGTNGGYNDFSSSKSVSLAAGNSYNVSLSPGFSNSSYDEYWKIWIDFNEDGDFEDANELVFDAGSLSSTTVTGSITIPASVGPASTKMRVSMKYNASQTVCETFDYGEVEDYAVEITTGSPLVCDVPSNVSVNNTTSTTTDISWSAVSAANDYTLRIRESGGTWSQYTATSETATLTGLSASTNYEVQVSSNCTSGASSFSATSTFTTTSGNGGSLNYCASNGNNDTYFWIDNVSFGGLNNSTNKDAGYGDYTSLSPGTLTRGASETIDFSAGFRGTRYTVYWSIWIDYNQDGDFEDANELFVQGSSSSAGNLTSTQTIPATAVLGTTRMRVAMKYGAVSTPCESFTYGEVEDYSVTITSGSTINAPLVSIGRKSVETLESELMVRDFSIYPNPASSMLTINASSFVGNGIMNIYSINGKNILTIPVTESNTRLPLQQLKKGMYLIKINNELESQTKKFIVE</sequence>
<keyword evidence="12" id="KW-1185">Reference proteome</keyword>
<evidence type="ECO:0000256" key="9">
    <source>
        <dbReference type="SAM" id="MobiDB-lite"/>
    </source>
</evidence>
<feature type="compositionally biased region" description="Polar residues" evidence="9">
    <location>
        <begin position="418"/>
        <end position="432"/>
    </location>
</feature>
<dbReference type="Gene3D" id="3.10.450.490">
    <property type="match status" value="1"/>
</dbReference>
<protein>
    <submittedName>
        <fullName evidence="11">T9SS type A sorting domain-containing protein</fullName>
    </submittedName>
</protein>
<feature type="active site" description="Proton donor" evidence="8">
    <location>
        <position position="459"/>
    </location>
</feature>
<dbReference type="Pfam" id="PF07504">
    <property type="entry name" value="FTP"/>
    <property type="match status" value="1"/>
</dbReference>
<keyword evidence="5" id="KW-0378">Hydrolase</keyword>
<evidence type="ECO:0000256" key="3">
    <source>
        <dbReference type="ARBA" id="ARBA00022723"/>
    </source>
</evidence>
<keyword evidence="4" id="KW-0732">Signal</keyword>
<dbReference type="Pfam" id="PF18962">
    <property type="entry name" value="Por_Secre_tail"/>
    <property type="match status" value="1"/>
</dbReference>
<dbReference type="SUPFAM" id="SSF49265">
    <property type="entry name" value="Fibronectin type III"/>
    <property type="match status" value="1"/>
</dbReference>
<dbReference type="InterPro" id="IPR027268">
    <property type="entry name" value="Peptidase_M4/M1_CTD_sf"/>
</dbReference>
<evidence type="ECO:0000256" key="8">
    <source>
        <dbReference type="PIRSR" id="PIRSR623612-1"/>
    </source>
</evidence>
<evidence type="ECO:0000256" key="6">
    <source>
        <dbReference type="ARBA" id="ARBA00022833"/>
    </source>
</evidence>
<dbReference type="Gene3D" id="1.10.390.10">
    <property type="entry name" value="Neutral Protease Domain 2"/>
    <property type="match status" value="1"/>
</dbReference>
<dbReference type="Gene3D" id="3.10.170.10">
    <property type="match status" value="1"/>
</dbReference>
<evidence type="ECO:0000256" key="5">
    <source>
        <dbReference type="ARBA" id="ARBA00022801"/>
    </source>
</evidence>
<dbReference type="InterPro" id="IPR050728">
    <property type="entry name" value="Zinc_Metalloprotease_M4"/>
</dbReference>
<dbReference type="InterPro" id="IPR023612">
    <property type="entry name" value="Peptidase_M4"/>
</dbReference>
<feature type="region of interest" description="Disordered" evidence="9">
    <location>
        <begin position="418"/>
        <end position="438"/>
    </location>
</feature>
<evidence type="ECO:0000256" key="4">
    <source>
        <dbReference type="ARBA" id="ARBA00022729"/>
    </source>
</evidence>
<dbReference type="InterPro" id="IPR045474">
    <property type="entry name" value="GEVED"/>
</dbReference>
<dbReference type="SMART" id="SM00060">
    <property type="entry name" value="FN3"/>
    <property type="match status" value="1"/>
</dbReference>
<dbReference type="InterPro" id="IPR026444">
    <property type="entry name" value="Secre_tail"/>
</dbReference>
<dbReference type="InterPro" id="IPR013856">
    <property type="entry name" value="Peptidase_M4_domain"/>
</dbReference>
<dbReference type="Pfam" id="PF00041">
    <property type="entry name" value="fn3"/>
    <property type="match status" value="1"/>
</dbReference>
<dbReference type="Pfam" id="PF20009">
    <property type="entry name" value="GEVED"/>
    <property type="match status" value="2"/>
</dbReference>
<dbReference type="Pfam" id="PF02868">
    <property type="entry name" value="Peptidase_M4_C"/>
    <property type="match status" value="1"/>
</dbReference>
<feature type="domain" description="Fibronectin type-III" evidence="10">
    <location>
        <begin position="707"/>
        <end position="792"/>
    </location>
</feature>
<dbReference type="PROSITE" id="PS50853">
    <property type="entry name" value="FN3"/>
    <property type="match status" value="1"/>
</dbReference>
<evidence type="ECO:0000256" key="1">
    <source>
        <dbReference type="ARBA" id="ARBA00009388"/>
    </source>
</evidence>
<dbReference type="PANTHER" id="PTHR33794:SF1">
    <property type="entry name" value="BACILLOLYSIN"/>
    <property type="match status" value="1"/>
</dbReference>
<evidence type="ECO:0000259" key="10">
    <source>
        <dbReference type="PROSITE" id="PS50853"/>
    </source>
</evidence>
<dbReference type="RefSeq" id="WP_168880477.1">
    <property type="nucleotide sequence ID" value="NZ_JABAIL010000001.1"/>
</dbReference>
<keyword evidence="2" id="KW-0645">Protease</keyword>
<keyword evidence="3" id="KW-0479">Metal-binding</keyword>
<dbReference type="GO" id="GO:0006508">
    <property type="term" value="P:proteolysis"/>
    <property type="evidence" value="ECO:0007669"/>
    <property type="project" value="UniProtKB-KW"/>
</dbReference>
<evidence type="ECO:0000313" key="11">
    <source>
        <dbReference type="EMBL" id="NLR89792.1"/>
    </source>
</evidence>
<dbReference type="PRINTS" id="PR00730">
    <property type="entry name" value="THERMOLYSIN"/>
</dbReference>
<dbReference type="AlphaFoldDB" id="A0A7X8XTW2"/>
<dbReference type="GO" id="GO:0046872">
    <property type="term" value="F:metal ion binding"/>
    <property type="evidence" value="ECO:0007669"/>
    <property type="project" value="UniProtKB-KW"/>
</dbReference>
<reference evidence="11 12" key="1">
    <citation type="submission" date="2020-04" db="EMBL/GenBank/DDBJ databases">
        <title>Flammeovirga sp. SR4, a novel species isolated from seawater.</title>
        <authorList>
            <person name="Wang X."/>
        </authorList>
    </citation>
    <scope>NUCLEOTIDE SEQUENCE [LARGE SCALE GENOMIC DNA]</scope>
    <source>
        <strain evidence="11 12">SR4</strain>
    </source>
</reference>
<feature type="active site" evidence="8">
    <location>
        <position position="362"/>
    </location>
</feature>
<keyword evidence="6" id="KW-0862">Zinc</keyword>
<name>A0A7X8XTW2_9BACT</name>
<organism evidence="11 12">
    <name type="scientific">Flammeovirga agarivorans</name>
    <dbReference type="NCBI Taxonomy" id="2726742"/>
    <lineage>
        <taxon>Bacteria</taxon>
        <taxon>Pseudomonadati</taxon>
        <taxon>Bacteroidota</taxon>
        <taxon>Cytophagia</taxon>
        <taxon>Cytophagales</taxon>
        <taxon>Flammeovirgaceae</taxon>
        <taxon>Flammeovirga</taxon>
    </lineage>
</organism>
<dbReference type="SUPFAM" id="SSF55486">
    <property type="entry name" value="Metalloproteases ('zincins'), catalytic domain"/>
    <property type="match status" value="1"/>
</dbReference>
<dbReference type="CDD" id="cd00063">
    <property type="entry name" value="FN3"/>
    <property type="match status" value="1"/>
</dbReference>
<dbReference type="InterPro" id="IPR011096">
    <property type="entry name" value="FTP_domain"/>
</dbReference>
<proteinExistence type="inferred from homology"/>
<dbReference type="GO" id="GO:0004222">
    <property type="term" value="F:metalloendopeptidase activity"/>
    <property type="evidence" value="ECO:0007669"/>
    <property type="project" value="InterPro"/>
</dbReference>
<evidence type="ECO:0000256" key="7">
    <source>
        <dbReference type="ARBA" id="ARBA00023049"/>
    </source>
</evidence>
<comment type="similarity">
    <text evidence="1">Belongs to the peptidase M4 family.</text>
</comment>
<evidence type="ECO:0000313" key="12">
    <source>
        <dbReference type="Proteomes" id="UP000585050"/>
    </source>
</evidence>